<accession>A0ABQ5YDK8</accession>
<comment type="subcellular location">
    <subcellularLocation>
        <location evidence="1">Membrane</location>
        <topology evidence="1">Multi-pass membrane protein</topology>
    </subcellularLocation>
</comment>
<dbReference type="EMBL" id="BSOG01000001">
    <property type="protein sequence ID" value="GLR11974.1"/>
    <property type="molecule type" value="Genomic_DNA"/>
</dbReference>
<feature type="transmembrane region" description="Helical" evidence="6">
    <location>
        <begin position="144"/>
        <end position="168"/>
    </location>
</feature>
<keyword evidence="5 6" id="KW-0472">Membrane</keyword>
<protein>
    <submittedName>
        <fullName evidence="8">Permease</fullName>
    </submittedName>
</protein>
<comment type="caution">
    <text evidence="8">The sequence shown here is derived from an EMBL/GenBank/DDBJ whole genome shotgun (WGS) entry which is preliminary data.</text>
</comment>
<dbReference type="PANTHER" id="PTHR12778:SF10">
    <property type="entry name" value="MAJOR FACILITATOR SUPERFAMILY DOMAIN-CONTAINING PROTEIN 3"/>
    <property type="match status" value="1"/>
</dbReference>
<feature type="transmembrane region" description="Helical" evidence="6">
    <location>
        <begin position="83"/>
        <end position="102"/>
    </location>
</feature>
<evidence type="ECO:0000256" key="6">
    <source>
        <dbReference type="SAM" id="Phobius"/>
    </source>
</evidence>
<dbReference type="PANTHER" id="PTHR12778">
    <property type="entry name" value="SOLUTE CARRIER FAMILY 33 ACETYL-COA TRANSPORTER -RELATED"/>
    <property type="match status" value="1"/>
</dbReference>
<feature type="transmembrane region" description="Helical" evidence="6">
    <location>
        <begin position="328"/>
        <end position="346"/>
    </location>
</feature>
<keyword evidence="2" id="KW-0813">Transport</keyword>
<dbReference type="InterPro" id="IPR020846">
    <property type="entry name" value="MFS_dom"/>
</dbReference>
<dbReference type="InterPro" id="IPR004752">
    <property type="entry name" value="AmpG_permease/AT-1"/>
</dbReference>
<keyword evidence="4 6" id="KW-1133">Transmembrane helix</keyword>
<feature type="transmembrane region" description="Helical" evidence="6">
    <location>
        <begin position="244"/>
        <end position="265"/>
    </location>
</feature>
<feature type="domain" description="Major facilitator superfamily (MFS) profile" evidence="7">
    <location>
        <begin position="14"/>
        <end position="472"/>
    </location>
</feature>
<evidence type="ECO:0000256" key="2">
    <source>
        <dbReference type="ARBA" id="ARBA00022448"/>
    </source>
</evidence>
<dbReference type="SUPFAM" id="SSF103473">
    <property type="entry name" value="MFS general substrate transporter"/>
    <property type="match status" value="1"/>
</dbReference>
<dbReference type="Gene3D" id="1.20.1250.20">
    <property type="entry name" value="MFS general substrate transporter like domains"/>
    <property type="match status" value="2"/>
</dbReference>
<evidence type="ECO:0000259" key="7">
    <source>
        <dbReference type="PROSITE" id="PS50850"/>
    </source>
</evidence>
<dbReference type="InterPro" id="IPR011701">
    <property type="entry name" value="MFS"/>
</dbReference>
<gene>
    <name evidence="8" type="ORF">GCM10007907_07640</name>
</gene>
<dbReference type="Proteomes" id="UP001156706">
    <property type="component" value="Unassembled WGS sequence"/>
</dbReference>
<feature type="transmembrane region" description="Helical" evidence="6">
    <location>
        <begin position="446"/>
        <end position="467"/>
    </location>
</feature>
<evidence type="ECO:0000256" key="5">
    <source>
        <dbReference type="ARBA" id="ARBA00023136"/>
    </source>
</evidence>
<evidence type="ECO:0000256" key="3">
    <source>
        <dbReference type="ARBA" id="ARBA00022692"/>
    </source>
</evidence>
<feature type="transmembrane region" description="Helical" evidence="6">
    <location>
        <begin position="108"/>
        <end position="132"/>
    </location>
</feature>
<dbReference type="PROSITE" id="PS50850">
    <property type="entry name" value="MFS"/>
    <property type="match status" value="1"/>
</dbReference>
<reference evidence="9" key="1">
    <citation type="journal article" date="2019" name="Int. J. Syst. Evol. Microbiol.">
        <title>The Global Catalogue of Microorganisms (GCM) 10K type strain sequencing project: providing services to taxonomists for standard genome sequencing and annotation.</title>
        <authorList>
            <consortium name="The Broad Institute Genomics Platform"/>
            <consortium name="The Broad Institute Genome Sequencing Center for Infectious Disease"/>
            <person name="Wu L."/>
            <person name="Ma J."/>
        </authorList>
    </citation>
    <scope>NUCLEOTIDE SEQUENCE [LARGE SCALE GENOMIC DNA]</scope>
    <source>
        <strain evidence="9">NBRC 110044</strain>
    </source>
</reference>
<keyword evidence="9" id="KW-1185">Reference proteome</keyword>
<evidence type="ECO:0000256" key="4">
    <source>
        <dbReference type="ARBA" id="ARBA00022989"/>
    </source>
</evidence>
<evidence type="ECO:0000256" key="1">
    <source>
        <dbReference type="ARBA" id="ARBA00004141"/>
    </source>
</evidence>
<dbReference type="RefSeq" id="WP_284195115.1">
    <property type="nucleotide sequence ID" value="NZ_BSOG01000001.1"/>
</dbReference>
<keyword evidence="3 6" id="KW-0812">Transmembrane</keyword>
<feature type="transmembrane region" description="Helical" evidence="6">
    <location>
        <begin position="212"/>
        <end position="229"/>
    </location>
</feature>
<organism evidence="8 9">
    <name type="scientific">Chitinimonas prasina</name>
    <dbReference type="NCBI Taxonomy" id="1434937"/>
    <lineage>
        <taxon>Bacteria</taxon>
        <taxon>Pseudomonadati</taxon>
        <taxon>Pseudomonadota</taxon>
        <taxon>Betaproteobacteria</taxon>
        <taxon>Neisseriales</taxon>
        <taxon>Chitinibacteraceae</taxon>
        <taxon>Chitinimonas</taxon>
    </lineage>
</organism>
<feature type="transmembrane region" description="Helical" evidence="6">
    <location>
        <begin position="286"/>
        <end position="308"/>
    </location>
</feature>
<dbReference type="CDD" id="cd17486">
    <property type="entry name" value="MFS_AmpG_like"/>
    <property type="match status" value="1"/>
</dbReference>
<sequence>MTLSNYLSVFGNRRVAIVLLLGFASGLPLALTAASLQAWLTVSGVDITTIGWFTLVGLPYTFKFLWSPLLDRFEPTWLGRRRGWLVLTQLALAAAIFAMSLLDPVASAGWLAVFGVIVAFLSASQDVVFDAYRTELLQEDERGAGAAVTTLGYRLAMLTSGALALIIAEKFLGWNNTYKLMAALMGSMALVTLFGPRLALPEGPRSPAGQELKGFLAMLAGALLGYWLASRGLALLGVPTDSKGWALFYLVAEVTAGGVLALWLARQMGFPALLGPLDEFISRKGAWAILALIIFYKLGDAFAGSLTTAFLLRGMGFSQTAVGEVNKVFGLLATLVGAVLGGLWMVKLGLWRALMLFGALQAVSNLMYWWLSISGQHPYVFQIMVAAVGVENLCGGMGTAAFVALLMTLCNARYTATQFALLSALAAFGRVYVGPASGVLVDQLGWSTFFVYTVVAALPGLLLLWWLRPRIDALHSPSNQSPQALD</sequence>
<evidence type="ECO:0000313" key="8">
    <source>
        <dbReference type="EMBL" id="GLR11974.1"/>
    </source>
</evidence>
<feature type="transmembrane region" description="Helical" evidence="6">
    <location>
        <begin position="419"/>
        <end position="440"/>
    </location>
</feature>
<dbReference type="InterPro" id="IPR036259">
    <property type="entry name" value="MFS_trans_sf"/>
</dbReference>
<proteinExistence type="predicted"/>
<evidence type="ECO:0000313" key="9">
    <source>
        <dbReference type="Proteomes" id="UP001156706"/>
    </source>
</evidence>
<feature type="transmembrane region" description="Helical" evidence="6">
    <location>
        <begin position="383"/>
        <end position="407"/>
    </location>
</feature>
<feature type="transmembrane region" description="Helical" evidence="6">
    <location>
        <begin position="353"/>
        <end position="371"/>
    </location>
</feature>
<dbReference type="NCBIfam" id="TIGR00901">
    <property type="entry name" value="2A0125"/>
    <property type="match status" value="1"/>
</dbReference>
<name>A0ABQ5YDK8_9NEIS</name>
<feature type="transmembrane region" description="Helical" evidence="6">
    <location>
        <begin position="180"/>
        <end position="200"/>
    </location>
</feature>
<feature type="transmembrane region" description="Helical" evidence="6">
    <location>
        <begin position="42"/>
        <end position="62"/>
    </location>
</feature>
<dbReference type="Pfam" id="PF07690">
    <property type="entry name" value="MFS_1"/>
    <property type="match status" value="1"/>
</dbReference>